<protein>
    <recommendedName>
        <fullName evidence="4">PEP-utilising enzyme C-terminal domain-containing protein</fullName>
    </recommendedName>
</protein>
<proteinExistence type="inferred from homology"/>
<dbReference type="InterPro" id="IPR000121">
    <property type="entry name" value="PEP_util_C"/>
</dbReference>
<dbReference type="InterPro" id="IPR006319">
    <property type="entry name" value="PEP_synth"/>
</dbReference>
<evidence type="ECO:0000256" key="2">
    <source>
        <dbReference type="ARBA" id="ARBA00022741"/>
    </source>
</evidence>
<evidence type="ECO:0000313" key="5">
    <source>
        <dbReference type="EMBL" id="OIP87853.1"/>
    </source>
</evidence>
<evidence type="ECO:0000256" key="1">
    <source>
        <dbReference type="ARBA" id="ARBA00007837"/>
    </source>
</evidence>
<dbReference type="STRING" id="1805376.AUK05_00290"/>
<evidence type="ECO:0000256" key="3">
    <source>
        <dbReference type="ARBA" id="ARBA00022840"/>
    </source>
</evidence>
<comment type="similarity">
    <text evidence="1">Belongs to the PEP-utilizing enzyme family.</text>
</comment>
<dbReference type="InterPro" id="IPR015813">
    <property type="entry name" value="Pyrv/PenolPyrv_kinase-like_dom"/>
</dbReference>
<dbReference type="Proteomes" id="UP000182344">
    <property type="component" value="Unassembled WGS sequence"/>
</dbReference>
<dbReference type="Gene3D" id="3.20.20.60">
    <property type="entry name" value="Phosphoenolpyruvate-binding domains"/>
    <property type="match status" value="1"/>
</dbReference>
<keyword evidence="3" id="KW-0067">ATP-binding</keyword>
<dbReference type="SUPFAM" id="SSF51621">
    <property type="entry name" value="Phosphoenolpyruvate/pyruvate domain"/>
    <property type="match status" value="1"/>
</dbReference>
<dbReference type="GO" id="GO:0008986">
    <property type="term" value="F:pyruvate, water dikinase activity"/>
    <property type="evidence" value="ECO:0007669"/>
    <property type="project" value="InterPro"/>
</dbReference>
<feature type="domain" description="PEP-utilising enzyme C-terminal" evidence="4">
    <location>
        <begin position="1"/>
        <end position="63"/>
    </location>
</feature>
<dbReference type="PANTHER" id="PTHR43030">
    <property type="entry name" value="PHOSPHOENOLPYRUVATE SYNTHASE"/>
    <property type="match status" value="1"/>
</dbReference>
<dbReference type="PANTHER" id="PTHR43030:SF1">
    <property type="entry name" value="PHOSPHOENOLPYRUVATE SYNTHASE"/>
    <property type="match status" value="1"/>
</dbReference>
<dbReference type="EMBL" id="MNZO01000004">
    <property type="protein sequence ID" value="OIP87853.1"/>
    <property type="molecule type" value="Genomic_DNA"/>
</dbReference>
<evidence type="ECO:0000259" key="4">
    <source>
        <dbReference type="Pfam" id="PF02896"/>
    </source>
</evidence>
<comment type="caution">
    <text evidence="5">The sequence shown here is derived from an EMBL/GenBank/DDBJ whole genome shotgun (WGS) entry which is preliminary data.</text>
</comment>
<organism evidence="5 6">
    <name type="scientific">Candidatus Shapirobacteria bacterium CG2_30_35_20</name>
    <dbReference type="NCBI Taxonomy" id="1805376"/>
    <lineage>
        <taxon>Bacteria</taxon>
        <taxon>Candidatus Shapironibacteriota</taxon>
    </lineage>
</organism>
<dbReference type="InterPro" id="IPR040442">
    <property type="entry name" value="Pyrv_kinase-like_dom_sf"/>
</dbReference>
<gene>
    <name evidence="5" type="ORF">AUK05_00290</name>
</gene>
<dbReference type="AlphaFoldDB" id="A0A1J5HR85"/>
<sequence>MDPAMLWSLKRLVTKAKKRGIMVGICGQAPSNHPDLVEKLVKWGITSISVSPDAIDHTREIIHWAENRNITKK</sequence>
<dbReference type="GO" id="GO:0005524">
    <property type="term" value="F:ATP binding"/>
    <property type="evidence" value="ECO:0007669"/>
    <property type="project" value="UniProtKB-KW"/>
</dbReference>
<name>A0A1J5HR85_9BACT</name>
<evidence type="ECO:0000313" key="6">
    <source>
        <dbReference type="Proteomes" id="UP000182344"/>
    </source>
</evidence>
<keyword evidence="2" id="KW-0547">Nucleotide-binding</keyword>
<reference evidence="5 6" key="1">
    <citation type="journal article" date="2016" name="Environ. Microbiol.">
        <title>Genomic resolution of a cold subsurface aquifer community provides metabolic insights for novel microbes adapted to high CO concentrations.</title>
        <authorList>
            <person name="Probst A.J."/>
            <person name="Castelle C.J."/>
            <person name="Singh A."/>
            <person name="Brown C.T."/>
            <person name="Anantharaman K."/>
            <person name="Sharon I."/>
            <person name="Hug L.A."/>
            <person name="Burstein D."/>
            <person name="Emerson J.B."/>
            <person name="Thomas B.C."/>
            <person name="Banfield J.F."/>
        </authorList>
    </citation>
    <scope>NUCLEOTIDE SEQUENCE [LARGE SCALE GENOMIC DNA]</scope>
    <source>
        <strain evidence="5">CG2_30_35_20</strain>
    </source>
</reference>
<dbReference type="Pfam" id="PF02896">
    <property type="entry name" value="PEP-utilizers_C"/>
    <property type="match status" value="1"/>
</dbReference>
<accession>A0A1J5HR85</accession>